<keyword evidence="1" id="KW-0929">Antimicrobial</keyword>
<sequence length="190" mass="21344">MAINSTTNEKTESEKEGISPRLWKPWKISDSGLKFLAIQESGIENGTFYDKKHKKKYPVTNGFILTCYLDQRDLPTIGMGHLVKPSDKISIGDSIPLEKAQEFASNDLASIEEKVNCGVKVPLHQYEYDSLVSIGYNCGTNGISKLLESINTKKYSEIPSAIEKYRAKGNSRRRKQEASLFFSGEYNANH</sequence>
<accession>A0A975SNC3</accession>
<dbReference type="PANTHER" id="PTHR38107">
    <property type="match status" value="1"/>
</dbReference>
<keyword evidence="1" id="KW-0378">Hydrolase</keyword>
<name>A0A975SNC3_9RHOO</name>
<dbReference type="AlphaFoldDB" id="A0A975SNC3"/>
<dbReference type="KEGG" id="aiq:Azoinq_02600"/>
<evidence type="ECO:0000313" key="2">
    <source>
        <dbReference type="EMBL" id="QWT49521.1"/>
    </source>
</evidence>
<dbReference type="GO" id="GO:0009253">
    <property type="term" value="P:peptidoglycan catabolic process"/>
    <property type="evidence" value="ECO:0007669"/>
    <property type="project" value="InterPro"/>
</dbReference>
<dbReference type="GO" id="GO:0042742">
    <property type="term" value="P:defense response to bacterium"/>
    <property type="evidence" value="ECO:0007669"/>
    <property type="project" value="UniProtKB-KW"/>
</dbReference>
<gene>
    <name evidence="2" type="ORF">Azoinq_02600</name>
</gene>
<keyword evidence="1" id="KW-0081">Bacteriolytic enzyme</keyword>
<dbReference type="InterPro" id="IPR033907">
    <property type="entry name" value="Endolysin_autolysin"/>
</dbReference>
<dbReference type="GO" id="GO:0003796">
    <property type="term" value="F:lysozyme activity"/>
    <property type="evidence" value="ECO:0007669"/>
    <property type="project" value="UniProtKB-EC"/>
</dbReference>
<dbReference type="InterPro" id="IPR002196">
    <property type="entry name" value="Glyco_hydro_24"/>
</dbReference>
<dbReference type="GO" id="GO:0016998">
    <property type="term" value="P:cell wall macromolecule catabolic process"/>
    <property type="evidence" value="ECO:0007669"/>
    <property type="project" value="InterPro"/>
</dbReference>
<proteinExistence type="inferred from homology"/>
<evidence type="ECO:0000313" key="3">
    <source>
        <dbReference type="Proteomes" id="UP000683428"/>
    </source>
</evidence>
<dbReference type="PANTHER" id="PTHR38107:SF3">
    <property type="entry name" value="LYSOZYME RRRD-RELATED"/>
    <property type="match status" value="1"/>
</dbReference>
<keyword evidence="3" id="KW-1185">Reference proteome</keyword>
<comment type="catalytic activity">
    <reaction evidence="1">
        <text>Hydrolysis of (1-&gt;4)-beta-linkages between N-acetylmuramic acid and N-acetyl-D-glucosamine residues in a peptidoglycan and between N-acetyl-D-glucosamine residues in chitodextrins.</text>
        <dbReference type="EC" id="3.2.1.17"/>
    </reaction>
</comment>
<keyword evidence="1" id="KW-0326">Glycosidase</keyword>
<dbReference type="GO" id="GO:0031640">
    <property type="term" value="P:killing of cells of another organism"/>
    <property type="evidence" value="ECO:0007669"/>
    <property type="project" value="UniProtKB-KW"/>
</dbReference>
<comment type="similarity">
    <text evidence="1">Belongs to the glycosyl hydrolase 24 family.</text>
</comment>
<evidence type="ECO:0000256" key="1">
    <source>
        <dbReference type="RuleBase" id="RU003788"/>
    </source>
</evidence>
<dbReference type="CDD" id="cd00737">
    <property type="entry name" value="lyz_endolysin_autolysin"/>
    <property type="match status" value="1"/>
</dbReference>
<protein>
    <recommendedName>
        <fullName evidence="1">Lysozyme</fullName>
        <ecNumber evidence="1">3.2.1.17</ecNumber>
    </recommendedName>
</protein>
<dbReference type="Proteomes" id="UP000683428">
    <property type="component" value="Chromosome"/>
</dbReference>
<dbReference type="InterPro" id="IPR051018">
    <property type="entry name" value="Bacteriophage_GH24"/>
</dbReference>
<dbReference type="EC" id="3.2.1.17" evidence="1"/>
<dbReference type="RefSeq" id="WP_216126772.1">
    <property type="nucleotide sequence ID" value="NZ_CP064782.1"/>
</dbReference>
<dbReference type="Pfam" id="PF00959">
    <property type="entry name" value="Phage_lysozyme"/>
    <property type="match status" value="1"/>
</dbReference>
<organism evidence="2 3">
    <name type="scientific">Azospira inquinata</name>
    <dbReference type="NCBI Taxonomy" id="2785627"/>
    <lineage>
        <taxon>Bacteria</taxon>
        <taxon>Pseudomonadati</taxon>
        <taxon>Pseudomonadota</taxon>
        <taxon>Betaproteobacteria</taxon>
        <taxon>Rhodocyclales</taxon>
        <taxon>Rhodocyclaceae</taxon>
        <taxon>Azospira</taxon>
    </lineage>
</organism>
<dbReference type="EMBL" id="CP064782">
    <property type="protein sequence ID" value="QWT49521.1"/>
    <property type="molecule type" value="Genomic_DNA"/>
</dbReference>
<reference evidence="2" key="1">
    <citation type="submission" date="2020-11" db="EMBL/GenBank/DDBJ databases">
        <title>Azospira inquinata sp. nov.</title>
        <authorList>
            <person name="Moe W.M."/>
            <person name="Mikes M.C."/>
        </authorList>
    </citation>
    <scope>NUCLEOTIDE SEQUENCE</scope>
    <source>
        <strain evidence="2">Azo-3</strain>
    </source>
</reference>